<dbReference type="KEGG" id="vda:VDAG_04676"/>
<evidence type="ECO:0000313" key="3">
    <source>
        <dbReference type="Proteomes" id="UP000001611"/>
    </source>
</evidence>
<reference evidence="2 3" key="1">
    <citation type="submission" date="2008-03" db="EMBL/GenBank/DDBJ databases">
        <title>The Genome Sequence of Verticillium dahliae VdLs.17.</title>
        <authorList>
            <consortium name="The Broad Institute Genome Sequencing Platform"/>
            <person name="Ma L.-J.J."/>
            <person name="Klosterman S.J."/>
            <person name="Subbarao K."/>
            <person name="Dobinson K."/>
            <person name="Veronese P."/>
            <person name="Kang S."/>
            <person name="Gold S.E."/>
            <person name="Young S."/>
            <person name="Jaffe D."/>
            <person name="Gnerre S."/>
            <person name="Berlin A."/>
            <person name="Heiman D."/>
            <person name="Hepburn T."/>
            <person name="Sykes S."/>
            <person name="Alvarado L."/>
            <person name="Kodira C.D."/>
            <person name="Lander E."/>
            <person name="Galagan J."/>
            <person name="Nusbaum C."/>
            <person name="Birren B."/>
        </authorList>
    </citation>
    <scope>NUCLEOTIDE SEQUENCE [LARGE SCALE GENOMIC DNA]</scope>
    <source>
        <strain evidence="3">VdLs.17 / ATCC MYA-4575 / FGSC 10137</strain>
    </source>
</reference>
<organism evidence="2 3">
    <name type="scientific">Verticillium dahliae (strain VdLs.17 / ATCC MYA-4575 / FGSC 10137)</name>
    <name type="common">Verticillium wilt</name>
    <dbReference type="NCBI Taxonomy" id="498257"/>
    <lineage>
        <taxon>Eukaryota</taxon>
        <taxon>Fungi</taxon>
        <taxon>Dikarya</taxon>
        <taxon>Ascomycota</taxon>
        <taxon>Pezizomycotina</taxon>
        <taxon>Sordariomycetes</taxon>
        <taxon>Hypocreomycetidae</taxon>
        <taxon>Glomerellales</taxon>
        <taxon>Plectosphaerellaceae</taxon>
        <taxon>Verticillium</taxon>
    </lineage>
</organism>
<dbReference type="EMBL" id="DS572702">
    <property type="protein sequence ID" value="EGY23238.1"/>
    <property type="molecule type" value="Genomic_DNA"/>
</dbReference>
<feature type="region of interest" description="Disordered" evidence="1">
    <location>
        <begin position="1"/>
        <end position="31"/>
    </location>
</feature>
<proteinExistence type="predicted"/>
<dbReference type="Proteomes" id="UP000001611">
    <property type="component" value="Chromosome 3"/>
</dbReference>
<dbReference type="GeneID" id="20706139"/>
<name>G2X3T9_VERDV</name>
<gene>
    <name evidence="2" type="ORF">VDAG_04676</name>
</gene>
<dbReference type="STRING" id="498257.G2X3T9"/>
<sequence length="285" mass="32233">MGKDDCSPDQVPGASSEKAAQTGPPDKAPPHRRLFLNQQRALATVQREYRIGNSIVIEGEIGVGTQDSRDPCRCLENFEGGFQALAGKAKASFGSAPPFLRHDPYQESGRRMRLATRRENLEQFEKWFEDERQMWCVIVDRADDEELLLRSEINASMNRLGMAEYLPRGRNVFHVFTTRKIVIFGDGFRGSIRSVRLQSPSMMDAITLLQDHGGIDRNVEMSKRLVTALKFNPLAIREIDDSRKCTLWTLLHTTMSLPINKKQAMDRIADPNRSAVLQALEETEA</sequence>
<dbReference type="RefSeq" id="XP_009652575.1">
    <property type="nucleotide sequence ID" value="XM_009654280.1"/>
</dbReference>
<dbReference type="AlphaFoldDB" id="G2X3T9"/>
<dbReference type="eggNOG" id="ENOG502RAHV">
    <property type="taxonomic scope" value="Eukaryota"/>
</dbReference>
<dbReference type="HOGENOM" id="CLU_977277_0_0_1"/>
<evidence type="ECO:0000313" key="2">
    <source>
        <dbReference type="EMBL" id="EGY23238.1"/>
    </source>
</evidence>
<protein>
    <submittedName>
        <fullName evidence="2">Uncharacterized protein</fullName>
    </submittedName>
</protein>
<evidence type="ECO:0000256" key="1">
    <source>
        <dbReference type="SAM" id="MobiDB-lite"/>
    </source>
</evidence>
<accession>G2X3T9</accession>
<keyword evidence="3" id="KW-1185">Reference proteome</keyword>
<dbReference type="InParanoid" id="G2X3T9"/>